<evidence type="ECO:0008006" key="4">
    <source>
        <dbReference type="Google" id="ProtNLM"/>
    </source>
</evidence>
<dbReference type="GO" id="GO:0030638">
    <property type="term" value="P:polyketide metabolic process"/>
    <property type="evidence" value="ECO:0007669"/>
    <property type="project" value="InterPro"/>
</dbReference>
<feature type="region of interest" description="Disordered" evidence="1">
    <location>
        <begin position="424"/>
        <end position="532"/>
    </location>
</feature>
<reference evidence="2 3" key="1">
    <citation type="submission" date="2018-06" db="EMBL/GenBank/DDBJ databases">
        <title>Genome analysis of cellulolytic fungus Trichoderma lentiforme CFAM-422.</title>
        <authorList>
            <person name="Steindorff A.S."/>
            <person name="Formighieri E.F."/>
            <person name="Midorikawa G.E.O."/>
            <person name="Tamietti M.S."/>
            <person name="Ramos E.Z."/>
            <person name="Silva A.S."/>
            <person name="Bon E.P.S."/>
            <person name="Mendes T.D."/>
            <person name="Damaso M.C.T."/>
            <person name="Favaro L.C.L."/>
        </authorList>
    </citation>
    <scope>NUCLEOTIDE SEQUENCE [LARGE SCALE GENOMIC DNA]</scope>
    <source>
        <strain evidence="2 3">CFAM-422</strain>
    </source>
</reference>
<organism evidence="2 3">
    <name type="scientific">Trichoderma lentiforme</name>
    <dbReference type="NCBI Taxonomy" id="1567552"/>
    <lineage>
        <taxon>Eukaryota</taxon>
        <taxon>Fungi</taxon>
        <taxon>Dikarya</taxon>
        <taxon>Ascomycota</taxon>
        <taxon>Pezizomycotina</taxon>
        <taxon>Sordariomycetes</taxon>
        <taxon>Hypocreomycetidae</taxon>
        <taxon>Hypocreales</taxon>
        <taxon>Hypocreaceae</taxon>
        <taxon>Trichoderma</taxon>
    </lineage>
</organism>
<sequence length="532" mass="58838">MSIDAANLIKAAVPEAEGRSARIISQNVSDHRDPNFLSKDFPRRPPKLYLTAESDEFDAVTIAEWQAEGFDVEYLPMGNGGDEYLQKLRGLRGNEMSSFEIFGIVAYGDAAAMCLEHYHIMDNNPDFKLKLLIAYYPTAIPDPKGQFPNNISALVHLIAGEDVGVTKQSQMIGIQGKRRTTHKTIQPGIGTGGLLSLAYPSYTYQAQPGFAEHDLDEYDMISAGLAWSRSLAAARRAMGQTVDLEPVWEENVQGKFFTRNIKPTMSSYTTHKSPHVTYIPTLTGGIGADELQEFYSQYFGNPKSLKLTLLSRTIGADRIVDEIHVRFKHTQEMPWILPGVPATQKRVQILVVSIVTMRGGKLYHEHVYWDQASVLYQIGALDPDVVPEAARKLGIEKLPIVGSAAASRVLKGWDPEEEGEADNDLIAGWHDGDDGADGADGDDGVHDQPQKSEQVDDKGKRPEEKVVKTPDDKGGKKLEERGIQKPEEKVVKKPEEKVGEKPEEKVVKKPEEKVVKKPEEKGGKKPEQGEGS</sequence>
<accession>A0A9P4XA32</accession>
<dbReference type="PANTHER" id="PTHR38436:SF3">
    <property type="entry name" value="CARBOXYMETHYLENEBUTENOLIDASE-RELATED"/>
    <property type="match status" value="1"/>
</dbReference>
<comment type="caution">
    <text evidence="2">The sequence shown here is derived from an EMBL/GenBank/DDBJ whole genome shotgun (WGS) entry which is preliminary data.</text>
</comment>
<evidence type="ECO:0000256" key="1">
    <source>
        <dbReference type="SAM" id="MobiDB-lite"/>
    </source>
</evidence>
<dbReference type="EMBL" id="QLNT01000015">
    <property type="protein sequence ID" value="KAF3067869.1"/>
    <property type="molecule type" value="Genomic_DNA"/>
</dbReference>
<evidence type="ECO:0000313" key="3">
    <source>
        <dbReference type="Proteomes" id="UP000801864"/>
    </source>
</evidence>
<dbReference type="AlphaFoldDB" id="A0A9P4XA32"/>
<dbReference type="PANTHER" id="PTHR38436">
    <property type="entry name" value="POLYKETIDE CYCLASE SNOAL-LIKE DOMAIN"/>
    <property type="match status" value="1"/>
</dbReference>
<name>A0A9P4XA32_9HYPO</name>
<dbReference type="InterPro" id="IPR009959">
    <property type="entry name" value="Cyclase_SnoaL-like"/>
</dbReference>
<gene>
    <name evidence="2" type="ORF">CFAM422_008636</name>
</gene>
<feature type="compositionally biased region" description="Basic and acidic residues" evidence="1">
    <location>
        <begin position="443"/>
        <end position="532"/>
    </location>
</feature>
<protein>
    <recommendedName>
        <fullName evidence="4">Dienelactone hydrolase</fullName>
    </recommendedName>
</protein>
<evidence type="ECO:0000313" key="2">
    <source>
        <dbReference type="EMBL" id="KAF3067869.1"/>
    </source>
</evidence>
<proteinExistence type="predicted"/>
<keyword evidence="3" id="KW-1185">Reference proteome</keyword>
<dbReference type="Gene3D" id="3.10.450.50">
    <property type="match status" value="1"/>
</dbReference>
<dbReference type="Proteomes" id="UP000801864">
    <property type="component" value="Unassembled WGS sequence"/>
</dbReference>
<dbReference type="InterPro" id="IPR032710">
    <property type="entry name" value="NTF2-like_dom_sf"/>
</dbReference>
<dbReference type="SUPFAM" id="SSF54427">
    <property type="entry name" value="NTF2-like"/>
    <property type="match status" value="1"/>
</dbReference>